<organism evidence="3 4">
    <name type="scientific">Paspalum notatum var. saurae</name>
    <dbReference type="NCBI Taxonomy" id="547442"/>
    <lineage>
        <taxon>Eukaryota</taxon>
        <taxon>Viridiplantae</taxon>
        <taxon>Streptophyta</taxon>
        <taxon>Embryophyta</taxon>
        <taxon>Tracheophyta</taxon>
        <taxon>Spermatophyta</taxon>
        <taxon>Magnoliopsida</taxon>
        <taxon>Liliopsida</taxon>
        <taxon>Poales</taxon>
        <taxon>Poaceae</taxon>
        <taxon>PACMAD clade</taxon>
        <taxon>Panicoideae</taxon>
        <taxon>Andropogonodae</taxon>
        <taxon>Paspaleae</taxon>
        <taxon>Paspalinae</taxon>
        <taxon>Paspalum</taxon>
    </lineage>
</organism>
<gene>
    <name evidence="3" type="ORF">U9M48_036189</name>
</gene>
<dbReference type="SUPFAM" id="SSF53098">
    <property type="entry name" value="Ribonuclease H-like"/>
    <property type="match status" value="1"/>
</dbReference>
<feature type="domain" description="HAT C-terminal dimerisation" evidence="1">
    <location>
        <begin position="148"/>
        <end position="188"/>
    </location>
</feature>
<evidence type="ECO:0000259" key="1">
    <source>
        <dbReference type="Pfam" id="PF05699"/>
    </source>
</evidence>
<dbReference type="Pfam" id="PF05699">
    <property type="entry name" value="Dimer_Tnp_hAT"/>
    <property type="match status" value="1"/>
</dbReference>
<evidence type="ECO:0000313" key="3">
    <source>
        <dbReference type="EMBL" id="WVZ89835.1"/>
    </source>
</evidence>
<name>A0AAQ3UD03_PASNO</name>
<reference evidence="3 4" key="1">
    <citation type="submission" date="2024-02" db="EMBL/GenBank/DDBJ databases">
        <title>High-quality chromosome-scale genome assembly of Pensacola bahiagrass (Paspalum notatum Flugge var. saurae).</title>
        <authorList>
            <person name="Vega J.M."/>
            <person name="Podio M."/>
            <person name="Orjuela J."/>
            <person name="Siena L.A."/>
            <person name="Pessino S.C."/>
            <person name="Combes M.C."/>
            <person name="Mariac C."/>
            <person name="Albertini E."/>
            <person name="Pupilli F."/>
            <person name="Ortiz J.P.A."/>
            <person name="Leblanc O."/>
        </authorList>
    </citation>
    <scope>NUCLEOTIDE SEQUENCE [LARGE SCALE GENOMIC DNA]</scope>
    <source>
        <strain evidence="3">R1</strain>
        <tissue evidence="3">Leaf</tissue>
    </source>
</reference>
<dbReference type="PANTHER" id="PTHR23272:SF187">
    <property type="entry name" value="AC9 TRANSPOSASE-RELATED"/>
    <property type="match status" value="1"/>
</dbReference>
<feature type="domain" description="hAT-like transposase RNase-H fold" evidence="2">
    <location>
        <begin position="27"/>
        <end position="96"/>
    </location>
</feature>
<dbReference type="Proteomes" id="UP001341281">
    <property type="component" value="Chromosome 08"/>
</dbReference>
<sequence length="193" mass="22201">MSQPTFSFQKSPIFTCLLGSGKLVLSLRRDAAKMKEKFNKNWSDVHGLMAVVAVLDPRYKLQLFNALFLKIHGCESTAMEAVNKVKHLLYKLVLEYQDSMEGEATTDGAEPRTRSAASHMVDEEDWMDTFDDYMSKQPAATSTYVRMELDLYLEEPLLPRTQDLDIINWWQYAGLKYPTLRRIARDVLHNSSI</sequence>
<dbReference type="GO" id="GO:0003677">
    <property type="term" value="F:DNA binding"/>
    <property type="evidence" value="ECO:0007669"/>
    <property type="project" value="InterPro"/>
</dbReference>
<accession>A0AAQ3UD03</accession>
<proteinExistence type="predicted"/>
<dbReference type="InterPro" id="IPR025525">
    <property type="entry name" value="hAT-like_transposase_RNase-H"/>
</dbReference>
<dbReference type="EMBL" id="CP144752">
    <property type="protein sequence ID" value="WVZ89835.1"/>
    <property type="molecule type" value="Genomic_DNA"/>
</dbReference>
<protein>
    <submittedName>
        <fullName evidence="3">Uncharacterized protein</fullName>
    </submittedName>
</protein>
<dbReference type="Pfam" id="PF14372">
    <property type="entry name" value="hAT-like_RNase-H"/>
    <property type="match status" value="1"/>
</dbReference>
<evidence type="ECO:0000313" key="4">
    <source>
        <dbReference type="Proteomes" id="UP001341281"/>
    </source>
</evidence>
<dbReference type="InterPro" id="IPR012337">
    <property type="entry name" value="RNaseH-like_sf"/>
</dbReference>
<keyword evidence="4" id="KW-1185">Reference proteome</keyword>
<dbReference type="InterPro" id="IPR008906">
    <property type="entry name" value="HATC_C_dom"/>
</dbReference>
<dbReference type="GO" id="GO:0046983">
    <property type="term" value="F:protein dimerization activity"/>
    <property type="evidence" value="ECO:0007669"/>
    <property type="project" value="InterPro"/>
</dbReference>
<dbReference type="PANTHER" id="PTHR23272">
    <property type="entry name" value="BED FINGER-RELATED"/>
    <property type="match status" value="1"/>
</dbReference>
<dbReference type="AlphaFoldDB" id="A0AAQ3UD03"/>
<evidence type="ECO:0000259" key="2">
    <source>
        <dbReference type="Pfam" id="PF14372"/>
    </source>
</evidence>